<reference evidence="1 2" key="1">
    <citation type="submission" date="2023-07" db="EMBL/GenBank/DDBJ databases">
        <title>Genomic Encyclopedia of Type Strains, Phase IV (KMG-IV): sequencing the most valuable type-strain genomes for metagenomic binning, comparative biology and taxonomic classification.</title>
        <authorList>
            <person name="Goeker M."/>
        </authorList>
    </citation>
    <scope>NUCLEOTIDE SEQUENCE [LARGE SCALE GENOMIC DNA]</scope>
    <source>
        <strain evidence="1 2">DSM 27594</strain>
    </source>
</reference>
<evidence type="ECO:0000313" key="2">
    <source>
        <dbReference type="Proteomes" id="UP001224122"/>
    </source>
</evidence>
<comment type="caution">
    <text evidence="1">The sequence shown here is derived from an EMBL/GenBank/DDBJ whole genome shotgun (WGS) entry which is preliminary data.</text>
</comment>
<dbReference type="Pfam" id="PF26162">
    <property type="entry name" value="YwzD"/>
    <property type="match status" value="1"/>
</dbReference>
<organism evidence="1 2">
    <name type="scientific">Neobacillus ginsengisoli</name>
    <dbReference type="NCBI Taxonomy" id="904295"/>
    <lineage>
        <taxon>Bacteria</taxon>
        <taxon>Bacillati</taxon>
        <taxon>Bacillota</taxon>
        <taxon>Bacilli</taxon>
        <taxon>Bacillales</taxon>
        <taxon>Bacillaceae</taxon>
        <taxon>Neobacillus</taxon>
    </lineage>
</organism>
<evidence type="ECO:0000313" key="1">
    <source>
        <dbReference type="EMBL" id="MDQ0198782.1"/>
    </source>
</evidence>
<keyword evidence="2" id="KW-1185">Reference proteome</keyword>
<dbReference type="InterPro" id="IPR058930">
    <property type="entry name" value="YwzD"/>
</dbReference>
<protein>
    <recommendedName>
        <fullName evidence="3">Sporulation histidine kinase inhibitor Sda</fullName>
    </recommendedName>
</protein>
<proteinExistence type="predicted"/>
<gene>
    <name evidence="1" type="ORF">J2S10_001940</name>
</gene>
<evidence type="ECO:0008006" key="3">
    <source>
        <dbReference type="Google" id="ProtNLM"/>
    </source>
</evidence>
<dbReference type="EMBL" id="JAUSTW010000003">
    <property type="protein sequence ID" value="MDQ0198782.1"/>
    <property type="molecule type" value="Genomic_DNA"/>
</dbReference>
<dbReference type="RefSeq" id="WP_307407021.1">
    <property type="nucleotide sequence ID" value="NZ_JAUSTW010000003.1"/>
</dbReference>
<accession>A0ABT9XTA6</accession>
<sequence length="46" mass="5365">MKISETLTPQKFQEILISTYLRGQENESINVTELIEEIKQQVLSNK</sequence>
<name>A0ABT9XTA6_9BACI</name>
<dbReference type="Proteomes" id="UP001224122">
    <property type="component" value="Unassembled WGS sequence"/>
</dbReference>